<keyword evidence="5" id="KW-0949">S-adenosyl-L-methionine</keyword>
<keyword evidence="3" id="KW-0489">Methyltransferase</keyword>
<dbReference type="AlphaFoldDB" id="A0A5P8W3V0"/>
<gene>
    <name evidence="8" type="ORF">GXM_04812</name>
</gene>
<dbReference type="Proteomes" id="UP000326678">
    <property type="component" value="Chromosome Gxm1"/>
</dbReference>
<keyword evidence="9" id="KW-1185">Reference proteome</keyword>
<keyword evidence="4" id="KW-0808">Transferase</keyword>
<evidence type="ECO:0000313" key="9">
    <source>
        <dbReference type="Proteomes" id="UP000326678"/>
    </source>
</evidence>
<evidence type="ECO:0000313" key="8">
    <source>
        <dbReference type="EMBL" id="QFS47322.1"/>
    </source>
</evidence>
<dbReference type="GO" id="GO:0032259">
    <property type="term" value="P:methylation"/>
    <property type="evidence" value="ECO:0007669"/>
    <property type="project" value="UniProtKB-KW"/>
</dbReference>
<dbReference type="PROSITE" id="PS00093">
    <property type="entry name" value="N4_MTASE"/>
    <property type="match status" value="1"/>
</dbReference>
<proteinExistence type="inferred from homology"/>
<protein>
    <recommendedName>
        <fullName evidence="2">site-specific DNA-methyltransferase (cytosine-N(4)-specific)</fullName>
        <ecNumber evidence="2">2.1.1.113</ecNumber>
    </recommendedName>
</protein>
<reference evidence="8 9" key="1">
    <citation type="submission" date="2019-10" db="EMBL/GenBank/DDBJ databases">
        <title>Genomic and transcriptomic insights into the perfect genentic adaptation of a filamentous nitrogen-fixing cyanobacterium to rice fields.</title>
        <authorList>
            <person name="Chen Z."/>
        </authorList>
    </citation>
    <scope>NUCLEOTIDE SEQUENCE [LARGE SCALE GENOMIC DNA]</scope>
    <source>
        <strain evidence="8">CCNUC1</strain>
    </source>
</reference>
<dbReference type="GO" id="GO:0015667">
    <property type="term" value="F:site-specific DNA-methyltransferase (cytosine-N4-specific) activity"/>
    <property type="evidence" value="ECO:0007669"/>
    <property type="project" value="UniProtKB-EC"/>
</dbReference>
<comment type="similarity">
    <text evidence="1">Belongs to the N(4)/N(6)-methyltransferase family. N(4) subfamily.</text>
</comment>
<dbReference type="KEGG" id="nsh:GXM_04812"/>
<dbReference type="InterPro" id="IPR017985">
    <property type="entry name" value="MeTrfase_CN4_CS"/>
</dbReference>
<evidence type="ECO:0000256" key="6">
    <source>
        <dbReference type="ARBA" id="ARBA00022747"/>
    </source>
</evidence>
<dbReference type="InterPro" id="IPR029063">
    <property type="entry name" value="SAM-dependent_MTases_sf"/>
</dbReference>
<dbReference type="EC" id="2.1.1.113" evidence="2"/>
<dbReference type="GO" id="GO:0009307">
    <property type="term" value="P:DNA restriction-modification system"/>
    <property type="evidence" value="ECO:0007669"/>
    <property type="project" value="UniProtKB-KW"/>
</dbReference>
<dbReference type="Gene3D" id="3.40.50.150">
    <property type="entry name" value="Vaccinia Virus protein VP39"/>
    <property type="match status" value="1"/>
</dbReference>
<evidence type="ECO:0000256" key="2">
    <source>
        <dbReference type="ARBA" id="ARBA00012185"/>
    </source>
</evidence>
<sequence>MRQLRLFEYEPSKEKLPTNLTTNRHPIHRWFNFIAGFSPEFVSSCIQESGLRADEMLIDPFSGLSTSLVQANFHGISSVGFEPHPFFYDISLAKIFPPTCTQQIDTIEKICRFIEPYTSDIAEVWTTDAALFLVKLVPEQELRLLASALMLENQIRPTERPLYRLIISRVLELTSGSQTDGIYKAPTSQKKSTPYQIAFQKVCDDIRDDIKLLENRFKPRAKLHFISSETMNTLEDESCSLCITSPPYLNNFDFAEMTRMQLYFWRYAGSWREITERVRRRLIVNTTTAPSDLKQNQNIFIEAISANVQSSLQPLVNELKQQRKLRNGKKDYYLLVYPYFGQMQRVFQELKRVLRPQSHVHIVVADAALYGVHIQTEKLLSQIMEENGFEILTIETLRTRGSRWVLEKRQGIDKPLGEFHIHARRI</sequence>
<evidence type="ECO:0000256" key="1">
    <source>
        <dbReference type="ARBA" id="ARBA00010203"/>
    </source>
</evidence>
<dbReference type="SUPFAM" id="SSF53335">
    <property type="entry name" value="S-adenosyl-L-methionine-dependent methyltransferases"/>
    <property type="match status" value="3"/>
</dbReference>
<dbReference type="GO" id="GO:0003677">
    <property type="term" value="F:DNA binding"/>
    <property type="evidence" value="ECO:0007669"/>
    <property type="project" value="InterPro"/>
</dbReference>
<accession>A0A5P8W3V0</accession>
<evidence type="ECO:0000256" key="7">
    <source>
        <dbReference type="ARBA" id="ARBA00049120"/>
    </source>
</evidence>
<name>A0A5P8W3V0_9NOSO</name>
<evidence type="ECO:0000256" key="4">
    <source>
        <dbReference type="ARBA" id="ARBA00022679"/>
    </source>
</evidence>
<dbReference type="RefSeq" id="WP_225892208.1">
    <property type="nucleotide sequence ID" value="NZ_CP045226.1"/>
</dbReference>
<comment type="catalytic activity">
    <reaction evidence="7">
        <text>a 2'-deoxycytidine in DNA + S-adenosyl-L-methionine = an N(4)-methyl-2'-deoxycytidine in DNA + S-adenosyl-L-homocysteine + H(+)</text>
        <dbReference type="Rhea" id="RHEA:16857"/>
        <dbReference type="Rhea" id="RHEA-COMP:11369"/>
        <dbReference type="Rhea" id="RHEA-COMP:13674"/>
        <dbReference type="ChEBI" id="CHEBI:15378"/>
        <dbReference type="ChEBI" id="CHEBI:57856"/>
        <dbReference type="ChEBI" id="CHEBI:59789"/>
        <dbReference type="ChEBI" id="CHEBI:85452"/>
        <dbReference type="ChEBI" id="CHEBI:137933"/>
        <dbReference type="EC" id="2.1.1.113"/>
    </reaction>
</comment>
<evidence type="ECO:0000256" key="5">
    <source>
        <dbReference type="ARBA" id="ARBA00022691"/>
    </source>
</evidence>
<evidence type="ECO:0000256" key="3">
    <source>
        <dbReference type="ARBA" id="ARBA00022603"/>
    </source>
</evidence>
<dbReference type="EMBL" id="CP045226">
    <property type="protein sequence ID" value="QFS47322.1"/>
    <property type="molecule type" value="Genomic_DNA"/>
</dbReference>
<dbReference type="REBASE" id="367816">
    <property type="entry name" value="M.NspNUC1ORF4812P"/>
</dbReference>
<keyword evidence="6" id="KW-0680">Restriction system</keyword>
<organism evidence="8 9">
    <name type="scientific">Nostoc sphaeroides CCNUC1</name>
    <dbReference type="NCBI Taxonomy" id="2653204"/>
    <lineage>
        <taxon>Bacteria</taxon>
        <taxon>Bacillati</taxon>
        <taxon>Cyanobacteriota</taxon>
        <taxon>Cyanophyceae</taxon>
        <taxon>Nostocales</taxon>
        <taxon>Nostocaceae</taxon>
        <taxon>Nostoc</taxon>
    </lineage>
</organism>